<evidence type="ECO:0000313" key="2">
    <source>
        <dbReference type="Proteomes" id="UP000046187"/>
    </source>
</evidence>
<dbReference type="AlphaFoldDB" id="A0A0K3A8G1"/>
<dbReference type="EMBL" id="CXOI01000064">
    <property type="protein sequence ID" value="CTP91790.1"/>
    <property type="molecule type" value="Genomic_DNA"/>
</dbReference>
<protein>
    <submittedName>
        <fullName evidence="1">Uncharacterized protein</fullName>
    </submittedName>
</protein>
<reference evidence="2" key="1">
    <citation type="submission" date="2015-07" db="EMBL/GenBank/DDBJ databases">
        <authorList>
            <person name="Wibberg D."/>
        </authorList>
    </citation>
    <scope>NUCLEOTIDE SEQUENCE [LARGE SCALE GENOMIC DNA]</scope>
</reference>
<evidence type="ECO:0000313" key="1">
    <source>
        <dbReference type="EMBL" id="CTP91790.1"/>
    </source>
</evidence>
<proteinExistence type="predicted"/>
<name>A0A0K3A8G1_9XANT</name>
<accession>A0A0K3A8G1</accession>
<gene>
    <name evidence="1" type="ORF">XTALMG727_3549</name>
</gene>
<dbReference type="Proteomes" id="UP000046187">
    <property type="component" value="Unassembled WGS sequence"/>
</dbReference>
<keyword evidence="2" id="KW-1185">Reference proteome</keyword>
<sequence length="74" mass="8826">MVQFVAASDLLALIEEYPLAAQFQLTLQIHRYWILWNSCVFKLLADFDKFLGFWQQFRIDPAPQLAFWRGQITF</sequence>
<organism evidence="1 2">
    <name type="scientific">Xanthomonas graminis pv. arrhenatheri LMG 727</name>
    <dbReference type="NCBI Taxonomy" id="1195923"/>
    <lineage>
        <taxon>Bacteria</taxon>
        <taxon>Pseudomonadati</taxon>
        <taxon>Pseudomonadota</taxon>
        <taxon>Gammaproteobacteria</taxon>
        <taxon>Lysobacterales</taxon>
        <taxon>Lysobacteraceae</taxon>
        <taxon>Xanthomonas</taxon>
        <taxon>Xanthomonas translucens group</taxon>
        <taxon>Xanthomonas graminis</taxon>
    </lineage>
</organism>